<dbReference type="OrthoDB" id="9805194at2"/>
<evidence type="ECO:0000256" key="8">
    <source>
        <dbReference type="ARBA" id="ARBA00048954"/>
    </source>
</evidence>
<dbReference type="InterPro" id="IPR006555">
    <property type="entry name" value="ATP-dep_Helicase_C"/>
</dbReference>
<comment type="catalytic activity">
    <reaction evidence="8">
        <text>ATP + H2O = ADP + phosphate + H(+)</text>
        <dbReference type="Rhea" id="RHEA:13065"/>
        <dbReference type="ChEBI" id="CHEBI:15377"/>
        <dbReference type="ChEBI" id="CHEBI:15378"/>
        <dbReference type="ChEBI" id="CHEBI:30616"/>
        <dbReference type="ChEBI" id="CHEBI:43474"/>
        <dbReference type="ChEBI" id="CHEBI:456216"/>
        <dbReference type="EC" id="5.6.2.3"/>
    </reaction>
</comment>
<dbReference type="InterPro" id="IPR045028">
    <property type="entry name" value="DinG/Rad3-like"/>
</dbReference>
<keyword evidence="3" id="KW-0378">Hydrolase</keyword>
<evidence type="ECO:0000313" key="14">
    <source>
        <dbReference type="Proteomes" id="UP000247591"/>
    </source>
</evidence>
<dbReference type="InterPro" id="IPR011545">
    <property type="entry name" value="DEAD/DEAH_box_helicase_dom"/>
</dbReference>
<dbReference type="PROSITE" id="PS51193">
    <property type="entry name" value="HELICASE_ATP_BIND_2"/>
    <property type="match status" value="1"/>
</dbReference>
<dbReference type="PANTHER" id="PTHR11472">
    <property type="entry name" value="DNA REPAIR DEAD HELICASE RAD3/XP-D SUBFAMILY MEMBER"/>
    <property type="match status" value="1"/>
</dbReference>
<evidence type="ECO:0000256" key="10">
    <source>
        <dbReference type="ARBA" id="ARBA00079061"/>
    </source>
</evidence>
<comment type="cofactor">
    <cofactor evidence="1">
        <name>[4Fe-4S] cluster</name>
        <dbReference type="ChEBI" id="CHEBI:49883"/>
    </cofactor>
</comment>
<keyword evidence="2" id="KW-0547">Nucleotide-binding</keyword>
<dbReference type="GO" id="GO:0006139">
    <property type="term" value="P:nucleobase-containing compound metabolic process"/>
    <property type="evidence" value="ECO:0007669"/>
    <property type="project" value="InterPro"/>
</dbReference>
<dbReference type="GO" id="GO:0016818">
    <property type="term" value="F:hydrolase activity, acting on acid anhydrides, in phosphorus-containing anhydrides"/>
    <property type="evidence" value="ECO:0007669"/>
    <property type="project" value="InterPro"/>
</dbReference>
<dbReference type="Pfam" id="PF13307">
    <property type="entry name" value="Helicase_C_2"/>
    <property type="match status" value="1"/>
</dbReference>
<keyword evidence="14" id="KW-1185">Reference proteome</keyword>
<comment type="caution">
    <text evidence="13">The sequence shown here is derived from an EMBL/GenBank/DDBJ whole genome shotgun (WGS) entry which is preliminary data.</text>
</comment>
<evidence type="ECO:0000256" key="5">
    <source>
        <dbReference type="ARBA" id="ARBA00022840"/>
    </source>
</evidence>
<dbReference type="RefSeq" id="WP_110471584.1">
    <property type="nucleotide sequence ID" value="NZ_QJSP01000014.1"/>
</dbReference>
<feature type="domain" description="Helicase ATP-binding" evidence="12">
    <location>
        <begin position="12"/>
        <end position="301"/>
    </location>
</feature>
<dbReference type="InterPro" id="IPR014013">
    <property type="entry name" value="Helic_SF1/SF2_ATP-bd_DinG/Rad3"/>
</dbReference>
<evidence type="ECO:0000256" key="11">
    <source>
        <dbReference type="SAM" id="MobiDB-lite"/>
    </source>
</evidence>
<evidence type="ECO:0000259" key="12">
    <source>
        <dbReference type="PROSITE" id="PS51193"/>
    </source>
</evidence>
<evidence type="ECO:0000256" key="6">
    <source>
        <dbReference type="ARBA" id="ARBA00038058"/>
    </source>
</evidence>
<dbReference type="GO" id="GO:0043139">
    <property type="term" value="F:5'-3' DNA helicase activity"/>
    <property type="evidence" value="ECO:0007669"/>
    <property type="project" value="UniProtKB-EC"/>
</dbReference>
<evidence type="ECO:0000313" key="13">
    <source>
        <dbReference type="EMBL" id="PYE13922.1"/>
    </source>
</evidence>
<reference evidence="13 14" key="1">
    <citation type="submission" date="2018-06" db="EMBL/GenBank/DDBJ databases">
        <title>Genomic Encyclopedia of Type Strains, Phase IV (KMG-IV): sequencing the most valuable type-strain genomes for metagenomic binning, comparative biology and taxonomic classification.</title>
        <authorList>
            <person name="Goeker M."/>
        </authorList>
    </citation>
    <scope>NUCLEOTIDE SEQUENCE [LARGE SCALE GENOMIC DNA]</scope>
    <source>
        <strain evidence="13 14">DSM 45521</strain>
    </source>
</reference>
<dbReference type="EC" id="5.6.2.3" evidence="7"/>
<evidence type="ECO:0000256" key="2">
    <source>
        <dbReference type="ARBA" id="ARBA00022741"/>
    </source>
</evidence>
<dbReference type="FunFam" id="3.40.50.300:FF:000437">
    <property type="entry name" value="ATP-dependent DNA helicase DinG"/>
    <property type="match status" value="1"/>
</dbReference>
<sequence length="712" mass="74659">MTDIPEVPDLLSSAVEALGGARRDGQLKMASAVAHSIDTGEHLAVQAGTGTGKSLAYLVPSLRHAVDTGKTVVVSTATIALQRQLVERDLPRTATALTGPLGRVPEFAILKGRGNYLCLNKIHAGTIEEPEGDLFDALGGGKADPFAASRLGREVTRLREWTSDTETGDRDDLTPGVTDRSWRQVSVTARECLGATNCSYGADCFAEKAKAKAGKADVVVTNHALLAIDAMSPAAILPEHDVVVVDEAHELADRITSVATAEISGASVAGLARRCAKLVDEEVADDISGSAELIESLLDDIAPGRWTGLPDGAPLALSSLRDRLWKAHTAIGPVRRSGEVDPEGNAARLAALTSLEEMHDTAVRILAAFDDPDEAKRPDVVWIGEDLVRGDRKRVLRVAPLSVGGLLRASLFAHATVILTSATLTVGGSFDGLAASWGLPPHRPGSADATSAAPDSDPATEATKSAQSITAIGKPPPADEKKLVWNGLDVGSPFDHQKSAILYVAKHLPAPGREGMSARTLDEVVDLITAAGGRTLGLFSSMRAAKDAAEAVRTRIDLPVLCQGDGATGALVKEFAADEKTCLFGTLSLWQGVDVPGPSLNLVLIDRIPFPRPDDPLLMARQRAVAARGGNGFMAIAAGHAALLLAQGTGRLLRGTSDRGVIAVLDSRLATARYGNYLLASLPPFWRTTDGQLVRGALSRLQGTNTTDGDRA</sequence>
<organism evidence="13 14">
    <name type="scientific">Williamsia limnetica</name>
    <dbReference type="NCBI Taxonomy" id="882452"/>
    <lineage>
        <taxon>Bacteria</taxon>
        <taxon>Bacillati</taxon>
        <taxon>Actinomycetota</taxon>
        <taxon>Actinomycetes</taxon>
        <taxon>Mycobacteriales</taxon>
        <taxon>Nocardiaceae</taxon>
        <taxon>Williamsia</taxon>
    </lineage>
</organism>
<dbReference type="AlphaFoldDB" id="A0A318RH48"/>
<evidence type="ECO:0000256" key="7">
    <source>
        <dbReference type="ARBA" id="ARBA00044969"/>
    </source>
</evidence>
<dbReference type="Gene3D" id="3.40.50.300">
    <property type="entry name" value="P-loop containing nucleotide triphosphate hydrolases"/>
    <property type="match status" value="2"/>
</dbReference>
<dbReference type="SUPFAM" id="SSF52540">
    <property type="entry name" value="P-loop containing nucleoside triphosphate hydrolases"/>
    <property type="match status" value="1"/>
</dbReference>
<feature type="compositionally biased region" description="Low complexity" evidence="11">
    <location>
        <begin position="446"/>
        <end position="460"/>
    </location>
</feature>
<dbReference type="PANTHER" id="PTHR11472:SF34">
    <property type="entry name" value="REGULATOR OF TELOMERE ELONGATION HELICASE 1"/>
    <property type="match status" value="1"/>
</dbReference>
<feature type="region of interest" description="Disordered" evidence="11">
    <location>
        <begin position="441"/>
        <end position="477"/>
    </location>
</feature>
<name>A0A318RH48_WILLI</name>
<evidence type="ECO:0000256" key="1">
    <source>
        <dbReference type="ARBA" id="ARBA00001966"/>
    </source>
</evidence>
<accession>A0A318RH48</accession>
<proteinExistence type="inferred from homology"/>
<evidence type="ECO:0000256" key="4">
    <source>
        <dbReference type="ARBA" id="ARBA00022806"/>
    </source>
</evidence>
<protein>
    <recommendedName>
        <fullName evidence="9">ATP-dependent helicase DinG</fullName>
        <ecNumber evidence="7">5.6.2.3</ecNumber>
    </recommendedName>
    <alternativeName>
        <fullName evidence="10">DNA 5'-3' helicase DinG</fullName>
    </alternativeName>
</protein>
<dbReference type="InterPro" id="IPR014001">
    <property type="entry name" value="Helicase_ATP-bd"/>
</dbReference>
<dbReference type="EMBL" id="QJSP01000014">
    <property type="protein sequence ID" value="PYE13922.1"/>
    <property type="molecule type" value="Genomic_DNA"/>
</dbReference>
<dbReference type="SMART" id="SM00491">
    <property type="entry name" value="HELICc2"/>
    <property type="match status" value="1"/>
</dbReference>
<evidence type="ECO:0000256" key="9">
    <source>
        <dbReference type="ARBA" id="ARBA00073590"/>
    </source>
</evidence>
<keyword evidence="5" id="KW-0067">ATP-binding</keyword>
<dbReference type="Pfam" id="PF00270">
    <property type="entry name" value="DEAD"/>
    <property type="match status" value="1"/>
</dbReference>
<keyword evidence="4 13" id="KW-0347">Helicase</keyword>
<evidence type="ECO:0000256" key="3">
    <source>
        <dbReference type="ARBA" id="ARBA00022801"/>
    </source>
</evidence>
<dbReference type="Proteomes" id="UP000247591">
    <property type="component" value="Unassembled WGS sequence"/>
</dbReference>
<dbReference type="InterPro" id="IPR027417">
    <property type="entry name" value="P-loop_NTPase"/>
</dbReference>
<dbReference type="GO" id="GO:0003676">
    <property type="term" value="F:nucleic acid binding"/>
    <property type="evidence" value="ECO:0007669"/>
    <property type="project" value="InterPro"/>
</dbReference>
<comment type="similarity">
    <text evidence="6">Belongs to the helicase family. DinG subfamily.</text>
</comment>
<dbReference type="SMART" id="SM00487">
    <property type="entry name" value="DEXDc"/>
    <property type="match status" value="1"/>
</dbReference>
<dbReference type="GO" id="GO:0005524">
    <property type="term" value="F:ATP binding"/>
    <property type="evidence" value="ECO:0007669"/>
    <property type="project" value="UniProtKB-KW"/>
</dbReference>
<gene>
    <name evidence="13" type="ORF">DFR67_11415</name>
</gene>